<dbReference type="InterPro" id="IPR036691">
    <property type="entry name" value="Endo/exonu/phosph_ase_sf"/>
</dbReference>
<dbReference type="Pfam" id="PF03372">
    <property type="entry name" value="Exo_endo_phos"/>
    <property type="match status" value="1"/>
</dbReference>
<dbReference type="InterPro" id="IPR005135">
    <property type="entry name" value="Endo/exonuclease/phosphatase"/>
</dbReference>
<evidence type="ECO:0000313" key="3">
    <source>
        <dbReference type="Proteomes" id="UP001443914"/>
    </source>
</evidence>
<proteinExistence type="predicted"/>
<dbReference type="AlphaFoldDB" id="A0AAW1IH81"/>
<feature type="domain" description="Endonuclease/exonuclease/phosphatase" evidence="1">
    <location>
        <begin position="58"/>
        <end position="220"/>
    </location>
</feature>
<evidence type="ECO:0000313" key="2">
    <source>
        <dbReference type="EMBL" id="KAK9688833.1"/>
    </source>
</evidence>
<gene>
    <name evidence="2" type="ORF">RND81_09G014300</name>
</gene>
<dbReference type="PANTHER" id="PTHR33710">
    <property type="entry name" value="BNAC02G09200D PROTEIN"/>
    <property type="match status" value="1"/>
</dbReference>
<organism evidence="2 3">
    <name type="scientific">Saponaria officinalis</name>
    <name type="common">Common soapwort</name>
    <name type="synonym">Lychnis saponaria</name>
    <dbReference type="NCBI Taxonomy" id="3572"/>
    <lineage>
        <taxon>Eukaryota</taxon>
        <taxon>Viridiplantae</taxon>
        <taxon>Streptophyta</taxon>
        <taxon>Embryophyta</taxon>
        <taxon>Tracheophyta</taxon>
        <taxon>Spermatophyta</taxon>
        <taxon>Magnoliopsida</taxon>
        <taxon>eudicotyledons</taxon>
        <taxon>Gunneridae</taxon>
        <taxon>Pentapetalae</taxon>
        <taxon>Caryophyllales</taxon>
        <taxon>Caryophyllaceae</taxon>
        <taxon>Caryophylleae</taxon>
        <taxon>Saponaria</taxon>
    </lineage>
</organism>
<accession>A0AAW1IH81</accession>
<dbReference type="PANTHER" id="PTHR33710:SF64">
    <property type="entry name" value="ENDONUCLEASE_EXONUCLEASE_PHOSPHATASE DOMAIN-CONTAINING PROTEIN"/>
    <property type="match status" value="1"/>
</dbReference>
<dbReference type="EMBL" id="JBDFQZ010000009">
    <property type="protein sequence ID" value="KAK9688833.1"/>
    <property type="molecule type" value="Genomic_DNA"/>
</dbReference>
<protein>
    <recommendedName>
        <fullName evidence="1">Endonuclease/exonuclease/phosphatase domain-containing protein</fullName>
    </recommendedName>
</protein>
<dbReference type="Gene3D" id="3.60.10.10">
    <property type="entry name" value="Endonuclease/exonuclease/phosphatase"/>
    <property type="match status" value="1"/>
</dbReference>
<reference evidence="2" key="1">
    <citation type="submission" date="2024-03" db="EMBL/GenBank/DDBJ databases">
        <title>WGS assembly of Saponaria officinalis var. Norfolk2.</title>
        <authorList>
            <person name="Jenkins J."/>
            <person name="Shu S."/>
            <person name="Grimwood J."/>
            <person name="Barry K."/>
            <person name="Goodstein D."/>
            <person name="Schmutz J."/>
            <person name="Leebens-Mack J."/>
            <person name="Osbourn A."/>
        </authorList>
    </citation>
    <scope>NUCLEOTIDE SEQUENCE [LARGE SCALE GENOMIC DNA]</scope>
    <source>
        <strain evidence="2">JIC</strain>
    </source>
</reference>
<comment type="caution">
    <text evidence="2">The sequence shown here is derived from an EMBL/GenBank/DDBJ whole genome shotgun (WGS) entry which is preliminary data.</text>
</comment>
<dbReference type="SUPFAM" id="SSF56219">
    <property type="entry name" value="DNase I-like"/>
    <property type="match status" value="1"/>
</dbReference>
<name>A0AAW1IH81_SAPOF</name>
<dbReference type="Proteomes" id="UP001443914">
    <property type="component" value="Unassembled WGS sequence"/>
</dbReference>
<sequence>MLGCVMTPSSCRMSVTSLDGKTWMFLGVLETRIKEKKASKLAGSRFKAFGFLANYASHRNGRIWVLWNPCTVSVTAIRVQAQYLHCQITHHSYGSVCQVTFVYADNDPKLRLSLWAELRILSVSTRHWLLVGDFNVVRDASERISSSLPNLSDILDFNACLLDCGLEDLSGAGCDFTWTNNQEGQARVWSKLDRALISTDWLAAFPSSTALFLPSGISDHSPVVVTVFNSFKRTPRFSFLNCWIHDPQYHDLVTDAWSTMCLGTSMYKFFFRLKQVRGALRGLHRRSFSNIQSRITGARADLSSAAMSRYE</sequence>
<dbReference type="GO" id="GO:0003824">
    <property type="term" value="F:catalytic activity"/>
    <property type="evidence" value="ECO:0007669"/>
    <property type="project" value="InterPro"/>
</dbReference>
<keyword evidence="3" id="KW-1185">Reference proteome</keyword>
<evidence type="ECO:0000259" key="1">
    <source>
        <dbReference type="Pfam" id="PF03372"/>
    </source>
</evidence>